<organism evidence="5 6">
    <name type="scientific">Caulobacter segnis (strain ATCC 21756 / DSM 7131 / JCM 7823 / NBRC 15250 / LMG 17158 / TK0059)</name>
    <name type="common">Mycoplana segnis</name>
    <dbReference type="NCBI Taxonomy" id="509190"/>
    <lineage>
        <taxon>Bacteria</taxon>
        <taxon>Pseudomonadati</taxon>
        <taxon>Pseudomonadota</taxon>
        <taxon>Alphaproteobacteria</taxon>
        <taxon>Caulobacterales</taxon>
        <taxon>Caulobacteraceae</taxon>
        <taxon>Caulobacter</taxon>
    </lineage>
</organism>
<dbReference type="HOGENOM" id="CLU_062618_4_4_5"/>
<dbReference type="InterPro" id="IPR029016">
    <property type="entry name" value="GAF-like_dom_sf"/>
</dbReference>
<gene>
    <name evidence="5" type="ordered locus">Cseg_1733</name>
</gene>
<dbReference type="GO" id="GO:0045892">
    <property type="term" value="P:negative regulation of DNA-templated transcription"/>
    <property type="evidence" value="ECO:0007669"/>
    <property type="project" value="TreeGrafter"/>
</dbReference>
<dbReference type="SUPFAM" id="SSF46785">
    <property type="entry name" value="Winged helix' DNA-binding domain"/>
    <property type="match status" value="1"/>
</dbReference>
<dbReference type="eggNOG" id="COG1414">
    <property type="taxonomic scope" value="Bacteria"/>
</dbReference>
<dbReference type="PANTHER" id="PTHR30136:SF24">
    <property type="entry name" value="HTH-TYPE TRANSCRIPTIONAL REPRESSOR ALLR"/>
    <property type="match status" value="1"/>
</dbReference>
<reference evidence="6" key="1">
    <citation type="journal article" date="2011" name="J. Bacteriol.">
        <title>Genome sequences of eight morphologically diverse alphaproteobacteria.</title>
        <authorList>
            <consortium name="US DOE Joint Genome Institute"/>
            <person name="Brown P.J."/>
            <person name="Kysela D.T."/>
            <person name="Buechlein A."/>
            <person name="Hemmerich C."/>
            <person name="Brun Y.V."/>
        </authorList>
    </citation>
    <scope>NUCLEOTIDE SEQUENCE [LARGE SCALE GENOMIC DNA]</scope>
    <source>
        <strain evidence="6">ATCC 21756 / DSM 7131 / JCM 7823 / NBRC 15250 / LMG 17158 / TK0059</strain>
    </source>
</reference>
<name>D5VG94_CAUST</name>
<dbReference type="GO" id="GO:0003700">
    <property type="term" value="F:DNA-binding transcription factor activity"/>
    <property type="evidence" value="ECO:0007669"/>
    <property type="project" value="TreeGrafter"/>
</dbReference>
<evidence type="ECO:0000256" key="2">
    <source>
        <dbReference type="ARBA" id="ARBA00023125"/>
    </source>
</evidence>
<dbReference type="InterPro" id="IPR014757">
    <property type="entry name" value="Tscrpt_reg_IclR_C"/>
</dbReference>
<evidence type="ECO:0000256" key="1">
    <source>
        <dbReference type="ARBA" id="ARBA00023015"/>
    </source>
</evidence>
<dbReference type="KEGG" id="cse:Cseg_1733"/>
<dbReference type="PROSITE" id="PS51078">
    <property type="entry name" value="ICLR_ED"/>
    <property type="match status" value="1"/>
</dbReference>
<dbReference type="SUPFAM" id="SSF55781">
    <property type="entry name" value="GAF domain-like"/>
    <property type="match status" value="1"/>
</dbReference>
<dbReference type="EMBL" id="CP002008">
    <property type="protein sequence ID" value="ADG10213.1"/>
    <property type="molecule type" value="Genomic_DNA"/>
</dbReference>
<dbReference type="STRING" id="509190.Cseg_1733"/>
<dbReference type="InterPro" id="IPR036390">
    <property type="entry name" value="WH_DNA-bd_sf"/>
</dbReference>
<evidence type="ECO:0000313" key="5">
    <source>
        <dbReference type="EMBL" id="ADG10213.1"/>
    </source>
</evidence>
<keyword evidence="2" id="KW-0238">DNA-binding</keyword>
<keyword evidence="1" id="KW-0805">Transcription regulation</keyword>
<proteinExistence type="predicted"/>
<dbReference type="InterPro" id="IPR050707">
    <property type="entry name" value="HTH_MetabolicPath_Reg"/>
</dbReference>
<dbReference type="Gene3D" id="3.30.450.40">
    <property type="match status" value="1"/>
</dbReference>
<dbReference type="Pfam" id="PF09339">
    <property type="entry name" value="HTH_IclR"/>
    <property type="match status" value="1"/>
</dbReference>
<dbReference type="Proteomes" id="UP000002629">
    <property type="component" value="Chromosome"/>
</dbReference>
<dbReference type="PANTHER" id="PTHR30136">
    <property type="entry name" value="HELIX-TURN-HELIX TRANSCRIPTIONAL REGULATOR, ICLR FAMILY"/>
    <property type="match status" value="1"/>
</dbReference>
<dbReference type="Gene3D" id="1.10.10.10">
    <property type="entry name" value="Winged helix-like DNA-binding domain superfamily/Winged helix DNA-binding domain"/>
    <property type="match status" value="1"/>
</dbReference>
<dbReference type="GO" id="GO:0003677">
    <property type="term" value="F:DNA binding"/>
    <property type="evidence" value="ECO:0007669"/>
    <property type="project" value="UniProtKB-KW"/>
</dbReference>
<sequence length="257" mass="28034">MSATRGRRPETSSDKTLSVMDLFTPDRPEWTVEAACLALGQSESTVYRYFRSLTSAGLIFSIRPGRYLLGPGIVHYDRQLRSSDPLLRAAEPTFAKLSHAYGVPSTVFICRIYRDHVMAMHEHRSGAPPLPEGVFARGRLAPLFCGPPALAMLAFMEVRAVRAMFQKSAGEDADWLEIKRRMRTIRAVGYAVSLDDPDPGVILLAAPLKQQDGGIAGGLCLALAHTAENTALIGQAGEDLVDEASKMAERSLIFSNT</sequence>
<evidence type="ECO:0000259" key="4">
    <source>
        <dbReference type="PROSITE" id="PS51078"/>
    </source>
</evidence>
<dbReference type="AlphaFoldDB" id="D5VG94"/>
<keyword evidence="3" id="KW-0804">Transcription</keyword>
<evidence type="ECO:0000313" key="6">
    <source>
        <dbReference type="Proteomes" id="UP000002629"/>
    </source>
</evidence>
<evidence type="ECO:0000256" key="3">
    <source>
        <dbReference type="ARBA" id="ARBA00023163"/>
    </source>
</evidence>
<dbReference type="InterPro" id="IPR005471">
    <property type="entry name" value="Tscrpt_reg_IclR_N"/>
</dbReference>
<feature type="domain" description="IclR-ED" evidence="4">
    <location>
        <begin position="72"/>
        <end position="254"/>
    </location>
</feature>
<dbReference type="InterPro" id="IPR036388">
    <property type="entry name" value="WH-like_DNA-bd_sf"/>
</dbReference>
<protein>
    <submittedName>
        <fullName evidence="5">Transcriptional regulator, IclR family</fullName>
    </submittedName>
</protein>
<accession>D5VG94</accession>